<reference evidence="7 8" key="1">
    <citation type="submission" date="2020-03" db="EMBL/GenBank/DDBJ databases">
        <title>Dissostichus mawsoni Genome sequencing and assembly.</title>
        <authorList>
            <person name="Park H."/>
        </authorList>
    </citation>
    <scope>NUCLEOTIDE SEQUENCE [LARGE SCALE GENOMIC DNA]</scope>
    <source>
        <strain evidence="7">DM0001</strain>
        <tissue evidence="7">Muscle</tissue>
    </source>
</reference>
<accession>A0A7J5YEJ3</accession>
<keyword evidence="4 6" id="KW-1133">Transmembrane helix</keyword>
<feature type="transmembrane region" description="Helical" evidence="6">
    <location>
        <begin position="210"/>
        <end position="231"/>
    </location>
</feature>
<feature type="transmembrane region" description="Helical" evidence="6">
    <location>
        <begin position="124"/>
        <end position="149"/>
    </location>
</feature>
<evidence type="ECO:0000313" key="7">
    <source>
        <dbReference type="EMBL" id="KAF3846718.1"/>
    </source>
</evidence>
<feature type="transmembrane region" description="Helical" evidence="6">
    <location>
        <begin position="180"/>
        <end position="198"/>
    </location>
</feature>
<keyword evidence="3 6" id="KW-0812">Transmembrane</keyword>
<comment type="subcellular location">
    <subcellularLocation>
        <location evidence="1">Membrane</location>
        <topology evidence="1">Multi-pass membrane protein</topology>
    </subcellularLocation>
</comment>
<feature type="non-terminal residue" evidence="7">
    <location>
        <position position="241"/>
    </location>
</feature>
<dbReference type="AlphaFoldDB" id="A0A7J5YEJ3"/>
<protein>
    <recommendedName>
        <fullName evidence="9">Monocyte to macrophage differentiation associated 2</fullName>
    </recommendedName>
</protein>
<dbReference type="InterPro" id="IPR004254">
    <property type="entry name" value="AdipoR/HlyIII-related"/>
</dbReference>
<feature type="transmembrane region" description="Helical" evidence="6">
    <location>
        <begin position="155"/>
        <end position="173"/>
    </location>
</feature>
<evidence type="ECO:0008006" key="9">
    <source>
        <dbReference type="Google" id="ProtNLM"/>
    </source>
</evidence>
<name>A0A7J5YEJ3_DISMA</name>
<evidence type="ECO:0000256" key="2">
    <source>
        <dbReference type="ARBA" id="ARBA00007018"/>
    </source>
</evidence>
<sequence>KSRHLGEVVVGSFDAGPQCLCSVSSQRWDIRNGGSAVLFVNRAVCAQMDFKKTKLGRCGSSPVWWAGLCSTSCLWTNGIAWLPGSTAVVSRPVSHLNALPHRCLEISHLRTVEQRFHMLMLRELGPWVCHMRWLIWVMACVGSMYVFLFHERYKLIELLGYVSMGVVPALVILSMGERSGVCELAVGGVLYTVGVIFFKSDGLVPFAHAIWHLFVAAGACVHYYAIWRYLYLPGPPLKTSR</sequence>
<proteinExistence type="inferred from homology"/>
<evidence type="ECO:0000256" key="6">
    <source>
        <dbReference type="SAM" id="Phobius"/>
    </source>
</evidence>
<gene>
    <name evidence="7" type="ORF">F7725_003796</name>
</gene>
<dbReference type="PANTHER" id="PTHR20855">
    <property type="entry name" value="ADIPOR/PROGESTIN RECEPTOR-RELATED"/>
    <property type="match status" value="1"/>
</dbReference>
<dbReference type="OrthoDB" id="186812at2759"/>
<evidence type="ECO:0000256" key="5">
    <source>
        <dbReference type="ARBA" id="ARBA00023136"/>
    </source>
</evidence>
<dbReference type="EMBL" id="JAAKFY010000014">
    <property type="protein sequence ID" value="KAF3846718.1"/>
    <property type="molecule type" value="Genomic_DNA"/>
</dbReference>
<dbReference type="PANTHER" id="PTHR20855:SF137">
    <property type="entry name" value="MONOCYTE TO MACROPHAGE DIFFERENTIATION FACTOR 2"/>
    <property type="match status" value="1"/>
</dbReference>
<evidence type="ECO:0000256" key="1">
    <source>
        <dbReference type="ARBA" id="ARBA00004141"/>
    </source>
</evidence>
<keyword evidence="5 6" id="KW-0472">Membrane</keyword>
<evidence type="ECO:0000256" key="3">
    <source>
        <dbReference type="ARBA" id="ARBA00022692"/>
    </source>
</evidence>
<evidence type="ECO:0000313" key="8">
    <source>
        <dbReference type="Proteomes" id="UP000518266"/>
    </source>
</evidence>
<evidence type="ECO:0000256" key="4">
    <source>
        <dbReference type="ARBA" id="ARBA00022989"/>
    </source>
</evidence>
<dbReference type="Pfam" id="PF03006">
    <property type="entry name" value="HlyIII"/>
    <property type="match status" value="1"/>
</dbReference>
<comment type="similarity">
    <text evidence="2">Belongs to the ADIPOR family.</text>
</comment>
<dbReference type="Proteomes" id="UP000518266">
    <property type="component" value="Unassembled WGS sequence"/>
</dbReference>
<dbReference type="GO" id="GO:0016020">
    <property type="term" value="C:membrane"/>
    <property type="evidence" value="ECO:0007669"/>
    <property type="project" value="UniProtKB-SubCell"/>
</dbReference>
<organism evidence="7 8">
    <name type="scientific">Dissostichus mawsoni</name>
    <name type="common">Antarctic cod</name>
    <dbReference type="NCBI Taxonomy" id="36200"/>
    <lineage>
        <taxon>Eukaryota</taxon>
        <taxon>Metazoa</taxon>
        <taxon>Chordata</taxon>
        <taxon>Craniata</taxon>
        <taxon>Vertebrata</taxon>
        <taxon>Euteleostomi</taxon>
        <taxon>Actinopterygii</taxon>
        <taxon>Neopterygii</taxon>
        <taxon>Teleostei</taxon>
        <taxon>Neoteleostei</taxon>
        <taxon>Acanthomorphata</taxon>
        <taxon>Eupercaria</taxon>
        <taxon>Perciformes</taxon>
        <taxon>Notothenioidei</taxon>
        <taxon>Nototheniidae</taxon>
        <taxon>Dissostichus</taxon>
    </lineage>
</organism>
<comment type="caution">
    <text evidence="7">The sequence shown here is derived from an EMBL/GenBank/DDBJ whole genome shotgun (WGS) entry which is preliminary data.</text>
</comment>
<keyword evidence="8" id="KW-1185">Reference proteome</keyword>